<gene>
    <name evidence="2" type="ORF">niasHT_034771</name>
</gene>
<dbReference type="Proteomes" id="UP001620626">
    <property type="component" value="Unassembled WGS sequence"/>
</dbReference>
<name>A0ABD2HZP7_9BILA</name>
<proteinExistence type="predicted"/>
<organism evidence="2 3">
    <name type="scientific">Heterodera trifolii</name>
    <dbReference type="NCBI Taxonomy" id="157864"/>
    <lineage>
        <taxon>Eukaryota</taxon>
        <taxon>Metazoa</taxon>
        <taxon>Ecdysozoa</taxon>
        <taxon>Nematoda</taxon>
        <taxon>Chromadorea</taxon>
        <taxon>Rhabditida</taxon>
        <taxon>Tylenchina</taxon>
        <taxon>Tylenchomorpha</taxon>
        <taxon>Tylenchoidea</taxon>
        <taxon>Heteroderidae</taxon>
        <taxon>Heteroderinae</taxon>
        <taxon>Heterodera</taxon>
    </lineage>
</organism>
<keyword evidence="3" id="KW-1185">Reference proteome</keyword>
<reference evidence="2 3" key="1">
    <citation type="submission" date="2024-10" db="EMBL/GenBank/DDBJ databases">
        <authorList>
            <person name="Kim D."/>
        </authorList>
    </citation>
    <scope>NUCLEOTIDE SEQUENCE [LARGE SCALE GENOMIC DNA]</scope>
    <source>
        <strain evidence="2">BH-2024</strain>
    </source>
</reference>
<sequence>MPKTPKSTTPSLLGRVVRKLSSARKAHPHRFVFEPKKLLIDTDERWRPVEHIVLVFRHRHRLFRSKMRSMEDSCSVGNRRVLVWPDRVVDDPIEFVTTLYNRRKQCNELDDKEWILFVESPMVQTTTSASNGGGAFSASGGSSGVSSSTSTATAPVARPLATAELNVRVLIGPADCVAQVHLELRPIHEGVLGCSLDLVVHCFPFDNECVSPFSHHLLASTPNSVRCPPTPSAAVVEHHHNAEDANVCDGTSIKLVAPNDDEEKGGEVSDGTSTVAESVAQQQIVGISIEPVPPNDDEENGGEVSDGTGTVAESVAQQQIVGISIEPVPPYDDEENGGEVSDGTGTVAESVAQQQIVGISIEPVLPNDDEENGGEVSDGTGTVAESVAEQLKHHQEPDASTELAERLAQCVRQIVEIEQQDIFIGERMLEIAPGSAAESELISHHLRLIEEKEELSRQQDFLNTQLDLHETEQRIVQLRMKIVAEDDAGNGSGHCNGTVSALPPTSPFYAALRHQNNTALLLELKQLIDHKNDLVMRISDYEDEA</sequence>
<evidence type="ECO:0000313" key="3">
    <source>
        <dbReference type="Proteomes" id="UP001620626"/>
    </source>
</evidence>
<comment type="caution">
    <text evidence="2">The sequence shown here is derived from an EMBL/GenBank/DDBJ whole genome shotgun (WGS) entry which is preliminary data.</text>
</comment>
<dbReference type="AlphaFoldDB" id="A0ABD2HZP7"/>
<protein>
    <submittedName>
        <fullName evidence="2">Uncharacterized protein</fullName>
    </submittedName>
</protein>
<accession>A0ABD2HZP7</accession>
<dbReference type="EMBL" id="JBICBT010001342">
    <property type="protein sequence ID" value="KAL3072177.1"/>
    <property type="molecule type" value="Genomic_DNA"/>
</dbReference>
<feature type="region of interest" description="Disordered" evidence="1">
    <location>
        <begin position="281"/>
        <end position="308"/>
    </location>
</feature>
<evidence type="ECO:0000313" key="2">
    <source>
        <dbReference type="EMBL" id="KAL3072177.1"/>
    </source>
</evidence>
<evidence type="ECO:0000256" key="1">
    <source>
        <dbReference type="SAM" id="MobiDB-lite"/>
    </source>
</evidence>